<feature type="transmembrane region" description="Helical" evidence="1">
    <location>
        <begin position="78"/>
        <end position="100"/>
    </location>
</feature>
<accession>A0A9N8HQZ4</accession>
<feature type="transmembrane region" description="Helical" evidence="1">
    <location>
        <begin position="260"/>
        <end position="278"/>
    </location>
</feature>
<dbReference type="Proteomes" id="UP001153069">
    <property type="component" value="Unassembled WGS sequence"/>
</dbReference>
<organism evidence="2 3">
    <name type="scientific">Seminavis robusta</name>
    <dbReference type="NCBI Taxonomy" id="568900"/>
    <lineage>
        <taxon>Eukaryota</taxon>
        <taxon>Sar</taxon>
        <taxon>Stramenopiles</taxon>
        <taxon>Ochrophyta</taxon>
        <taxon>Bacillariophyta</taxon>
        <taxon>Bacillariophyceae</taxon>
        <taxon>Bacillariophycidae</taxon>
        <taxon>Naviculales</taxon>
        <taxon>Naviculaceae</taxon>
        <taxon>Seminavis</taxon>
    </lineage>
</organism>
<reference evidence="2" key="1">
    <citation type="submission" date="2020-06" db="EMBL/GenBank/DDBJ databases">
        <authorList>
            <consortium name="Plant Systems Biology data submission"/>
        </authorList>
    </citation>
    <scope>NUCLEOTIDE SEQUENCE</scope>
    <source>
        <strain evidence="2">D6</strain>
    </source>
</reference>
<gene>
    <name evidence="2" type="ORF">SEMRO_1341_G264460.1</name>
</gene>
<evidence type="ECO:0000313" key="3">
    <source>
        <dbReference type="Proteomes" id="UP001153069"/>
    </source>
</evidence>
<evidence type="ECO:0000313" key="2">
    <source>
        <dbReference type="EMBL" id="CAB9522791.1"/>
    </source>
</evidence>
<evidence type="ECO:0000256" key="1">
    <source>
        <dbReference type="SAM" id="Phobius"/>
    </source>
</evidence>
<comment type="caution">
    <text evidence="2">The sequence shown here is derived from an EMBL/GenBank/DDBJ whole genome shotgun (WGS) entry which is preliminary data.</text>
</comment>
<feature type="transmembrane region" description="Helical" evidence="1">
    <location>
        <begin position="40"/>
        <end position="63"/>
    </location>
</feature>
<name>A0A9N8HQZ4_9STRA</name>
<keyword evidence="1" id="KW-1133">Transmembrane helix</keyword>
<sequence>MISLQSLRLYNPYRATMFRKPLPRSPNQPHQRNGGVWGKLLLALPVFYSTIYVVSRLVVGVWFQEDAISTVELEGPAAYGFTLAFFLFFTPLLYAFCCGLAGEMIQPEWRRIALYSGATFCCGASCEIAIGTISEFLLGRKVWRYHVWPKHDGYTSGVGAVMWPMYGFYLFLLRQALHKRGLKQHIENALFSGVLTGIDAMMLETMANTFSLFGWNIYYFYYYAPDLNHFTSAEIFFAYVLCGTLGALLLKVLDQPKFPMAVIGLAFYVVGIWVVFGLD</sequence>
<feature type="transmembrane region" description="Helical" evidence="1">
    <location>
        <begin position="235"/>
        <end position="253"/>
    </location>
</feature>
<keyword evidence="1" id="KW-0812">Transmembrane</keyword>
<proteinExistence type="predicted"/>
<feature type="transmembrane region" description="Helical" evidence="1">
    <location>
        <begin position="153"/>
        <end position="173"/>
    </location>
</feature>
<feature type="transmembrane region" description="Helical" evidence="1">
    <location>
        <begin position="194"/>
        <end position="215"/>
    </location>
</feature>
<dbReference type="AlphaFoldDB" id="A0A9N8HQZ4"/>
<feature type="transmembrane region" description="Helical" evidence="1">
    <location>
        <begin position="112"/>
        <end position="133"/>
    </location>
</feature>
<keyword evidence="1" id="KW-0472">Membrane</keyword>
<dbReference type="EMBL" id="CAICTM010001339">
    <property type="protein sequence ID" value="CAB9522791.1"/>
    <property type="molecule type" value="Genomic_DNA"/>
</dbReference>
<keyword evidence="3" id="KW-1185">Reference proteome</keyword>
<protein>
    <submittedName>
        <fullName evidence="2">Uncharacterized protein</fullName>
    </submittedName>
</protein>